<organism evidence="2 3">
    <name type="scientific">Aegilops tauschii subsp. strangulata</name>
    <name type="common">Goatgrass</name>
    <dbReference type="NCBI Taxonomy" id="200361"/>
    <lineage>
        <taxon>Eukaryota</taxon>
        <taxon>Viridiplantae</taxon>
        <taxon>Streptophyta</taxon>
        <taxon>Embryophyta</taxon>
        <taxon>Tracheophyta</taxon>
        <taxon>Spermatophyta</taxon>
        <taxon>Magnoliopsida</taxon>
        <taxon>Liliopsida</taxon>
        <taxon>Poales</taxon>
        <taxon>Poaceae</taxon>
        <taxon>BOP clade</taxon>
        <taxon>Pooideae</taxon>
        <taxon>Triticodae</taxon>
        <taxon>Triticeae</taxon>
        <taxon>Triticinae</taxon>
        <taxon>Aegilops</taxon>
    </lineage>
</organism>
<reference evidence="2" key="4">
    <citation type="submission" date="2019-03" db="UniProtKB">
        <authorList>
            <consortium name="EnsemblPlants"/>
        </authorList>
    </citation>
    <scope>IDENTIFICATION</scope>
</reference>
<dbReference type="EnsemblPlants" id="AET3Gv20320100.5">
    <property type="protein sequence ID" value="AET3Gv20320100.5"/>
    <property type="gene ID" value="AET3Gv20320100"/>
</dbReference>
<accession>A0A453EF15</accession>
<reference evidence="3" key="2">
    <citation type="journal article" date="2017" name="Nat. Plants">
        <title>The Aegilops tauschii genome reveals multiple impacts of transposons.</title>
        <authorList>
            <person name="Zhao G."/>
            <person name="Zou C."/>
            <person name="Li K."/>
            <person name="Wang K."/>
            <person name="Li T."/>
            <person name="Gao L."/>
            <person name="Zhang X."/>
            <person name="Wang H."/>
            <person name="Yang Z."/>
            <person name="Liu X."/>
            <person name="Jiang W."/>
            <person name="Mao L."/>
            <person name="Kong X."/>
            <person name="Jiao Y."/>
            <person name="Jia J."/>
        </authorList>
    </citation>
    <scope>NUCLEOTIDE SEQUENCE [LARGE SCALE GENOMIC DNA]</scope>
    <source>
        <strain evidence="3">cv. AL8/78</strain>
    </source>
</reference>
<dbReference type="AlphaFoldDB" id="A0A453EF15"/>
<evidence type="ECO:0000313" key="2">
    <source>
        <dbReference type="EnsemblPlants" id="AET3Gv20320100.5"/>
    </source>
</evidence>
<evidence type="ECO:0000256" key="1">
    <source>
        <dbReference type="SAM" id="MobiDB-lite"/>
    </source>
</evidence>
<dbReference type="Proteomes" id="UP000015105">
    <property type="component" value="Chromosome 3D"/>
</dbReference>
<reference evidence="2" key="3">
    <citation type="journal article" date="2017" name="Nature">
        <title>Genome sequence of the progenitor of the wheat D genome Aegilops tauschii.</title>
        <authorList>
            <person name="Luo M.C."/>
            <person name="Gu Y.Q."/>
            <person name="Puiu D."/>
            <person name="Wang H."/>
            <person name="Twardziok S.O."/>
            <person name="Deal K.R."/>
            <person name="Huo N."/>
            <person name="Zhu T."/>
            <person name="Wang L."/>
            <person name="Wang Y."/>
            <person name="McGuire P.E."/>
            <person name="Liu S."/>
            <person name="Long H."/>
            <person name="Ramasamy R.K."/>
            <person name="Rodriguez J.C."/>
            <person name="Van S.L."/>
            <person name="Yuan L."/>
            <person name="Wang Z."/>
            <person name="Xia Z."/>
            <person name="Xiao L."/>
            <person name="Anderson O.D."/>
            <person name="Ouyang S."/>
            <person name="Liang Y."/>
            <person name="Zimin A.V."/>
            <person name="Pertea G."/>
            <person name="Qi P."/>
            <person name="Bennetzen J.L."/>
            <person name="Dai X."/>
            <person name="Dawson M.W."/>
            <person name="Muller H.G."/>
            <person name="Kugler K."/>
            <person name="Rivarola-Duarte L."/>
            <person name="Spannagl M."/>
            <person name="Mayer K.F.X."/>
            <person name="Lu F.H."/>
            <person name="Bevan M.W."/>
            <person name="Leroy P."/>
            <person name="Li P."/>
            <person name="You F.M."/>
            <person name="Sun Q."/>
            <person name="Liu Z."/>
            <person name="Lyons E."/>
            <person name="Wicker T."/>
            <person name="Salzberg S.L."/>
            <person name="Devos K.M."/>
            <person name="Dvorak J."/>
        </authorList>
    </citation>
    <scope>NUCLEOTIDE SEQUENCE [LARGE SCALE GENOMIC DNA]</scope>
    <source>
        <strain evidence="2">cv. AL8/78</strain>
    </source>
</reference>
<name>A0A453EF15_AEGTS</name>
<evidence type="ECO:0000313" key="3">
    <source>
        <dbReference type="Proteomes" id="UP000015105"/>
    </source>
</evidence>
<feature type="region of interest" description="Disordered" evidence="1">
    <location>
        <begin position="224"/>
        <end position="255"/>
    </location>
</feature>
<reference evidence="2" key="5">
    <citation type="journal article" date="2021" name="G3 (Bethesda)">
        <title>Aegilops tauschii genome assembly Aet v5.0 features greater sequence contiguity and improved annotation.</title>
        <authorList>
            <person name="Wang L."/>
            <person name="Zhu T."/>
            <person name="Rodriguez J.C."/>
            <person name="Deal K.R."/>
            <person name="Dubcovsky J."/>
            <person name="McGuire P.E."/>
            <person name="Lux T."/>
            <person name="Spannagl M."/>
            <person name="Mayer K.F.X."/>
            <person name="Baldrich P."/>
            <person name="Meyers B.C."/>
            <person name="Huo N."/>
            <person name="Gu Y.Q."/>
            <person name="Zhou H."/>
            <person name="Devos K.M."/>
            <person name="Bennetzen J.L."/>
            <person name="Unver T."/>
            <person name="Budak H."/>
            <person name="Gulick P.J."/>
            <person name="Galiba G."/>
            <person name="Kalapos B."/>
            <person name="Nelson D.R."/>
            <person name="Li P."/>
            <person name="You F.M."/>
            <person name="Luo M.C."/>
            <person name="Dvorak J."/>
        </authorList>
    </citation>
    <scope>NUCLEOTIDE SEQUENCE [LARGE SCALE GENOMIC DNA]</scope>
    <source>
        <strain evidence="2">cv. AL8/78</strain>
    </source>
</reference>
<reference evidence="3" key="1">
    <citation type="journal article" date="2014" name="Science">
        <title>Ancient hybridizations among the ancestral genomes of bread wheat.</title>
        <authorList>
            <consortium name="International Wheat Genome Sequencing Consortium,"/>
            <person name="Marcussen T."/>
            <person name="Sandve S.R."/>
            <person name="Heier L."/>
            <person name="Spannagl M."/>
            <person name="Pfeifer M."/>
            <person name="Jakobsen K.S."/>
            <person name="Wulff B.B."/>
            <person name="Steuernagel B."/>
            <person name="Mayer K.F."/>
            <person name="Olsen O.A."/>
        </authorList>
    </citation>
    <scope>NUCLEOTIDE SEQUENCE [LARGE SCALE GENOMIC DNA]</scope>
    <source>
        <strain evidence="3">cv. AL8/78</strain>
    </source>
</reference>
<dbReference type="Gramene" id="AET3Gv20320100.5">
    <property type="protein sequence ID" value="AET3Gv20320100.5"/>
    <property type="gene ID" value="AET3Gv20320100"/>
</dbReference>
<feature type="compositionally biased region" description="Basic and acidic residues" evidence="1">
    <location>
        <begin position="1"/>
        <end position="11"/>
    </location>
</feature>
<proteinExistence type="predicted"/>
<feature type="region of interest" description="Disordered" evidence="1">
    <location>
        <begin position="1"/>
        <end position="72"/>
    </location>
</feature>
<protein>
    <submittedName>
        <fullName evidence="2">Uncharacterized protein</fullName>
    </submittedName>
</protein>
<sequence>DRVERSNKRMESSLCTASRATVTGARAAPGAGMRRRRAPARASASGRWRPRALRAQASATESEPLAPAKGGQPALPWSALRVGAGVALALTLGGASWSARGGGTGAVLVQPAMVYTLNAVTDGAERGGTASAAVRTSVGALSDSLFRREDAPRENATLMDLVFEQVTKEVLSLLVRCHCFYWTRVMIELELVFMPCAAHRRQGEADEPAAEGVGGVARLGEKARPRLAAHRRAHQSERMAEGKRSLPAADWPLPT</sequence>
<feature type="compositionally biased region" description="Basic and acidic residues" evidence="1">
    <location>
        <begin position="234"/>
        <end position="244"/>
    </location>
</feature>
<keyword evidence="3" id="KW-1185">Reference proteome</keyword>